<keyword evidence="5" id="KW-1185">Reference proteome</keyword>
<evidence type="ECO:0000313" key="5">
    <source>
        <dbReference type="Proteomes" id="UP000683585"/>
    </source>
</evidence>
<evidence type="ECO:0000256" key="2">
    <source>
        <dbReference type="ARBA" id="ARBA00022801"/>
    </source>
</evidence>
<dbReference type="GO" id="GO:0005829">
    <property type="term" value="C:cytosol"/>
    <property type="evidence" value="ECO:0007669"/>
    <property type="project" value="TreeGrafter"/>
</dbReference>
<organism evidence="4 5">
    <name type="scientific">Candidatus Profftia tarda</name>
    <dbReference type="NCBI Taxonomy" id="1177216"/>
    <lineage>
        <taxon>Bacteria</taxon>
        <taxon>Pseudomonadati</taxon>
        <taxon>Pseudomonadota</taxon>
        <taxon>Gammaproteobacteria</taxon>
        <taxon>Enterobacterales</taxon>
        <taxon>Enterobacteriaceae</taxon>
        <taxon>Candidatus Profftia</taxon>
    </lineage>
</organism>
<protein>
    <submittedName>
        <fullName evidence="4">Phosphatase YidA</fullName>
        <ecNumber evidence="4">3.1.3.-</ecNumber>
    </submittedName>
</protein>
<dbReference type="SFLD" id="SFLDG01140">
    <property type="entry name" value="C2.B:_Phosphomannomutase_and_P"/>
    <property type="match status" value="1"/>
</dbReference>
<sequence length="278" mass="31309">MNSKEHLMSIKLIAIDLDGTLLNNDLMITPGVKESILSAIAHGVHILLATGRPFIGAKKYLQELELNKAGCYCLCNNGALIVHADNGRPLFETLLDHNDYLYLESLSHRVGAHFHAFDYDKLYTANRDISKYTIYESFITGIPLHFCPSNEMDKKIRFPKVMMIDQPEVLDAAIDLIPKEIYKLYTIMKSSPYFLEILNKEADKGKGLSRIARYLNISHENVMSIGDHENDLAMIKYAGIGVAMGNAEYVIKEAAQFVTNNNQEDGVMIAINKLLFHK</sequence>
<dbReference type="KEGG" id="ptf:PROFFT_A_02710"/>
<dbReference type="NCBIfam" id="TIGR01484">
    <property type="entry name" value="HAD-SF-IIB"/>
    <property type="match status" value="1"/>
</dbReference>
<dbReference type="GO" id="GO:0016791">
    <property type="term" value="F:phosphatase activity"/>
    <property type="evidence" value="ECO:0007669"/>
    <property type="project" value="TreeGrafter"/>
</dbReference>
<proteinExistence type="predicted"/>
<keyword evidence="1" id="KW-0479">Metal-binding</keyword>
<dbReference type="EC" id="3.1.3.-" evidence="4"/>
<dbReference type="Pfam" id="PF08282">
    <property type="entry name" value="Hydrolase_3"/>
    <property type="match status" value="1"/>
</dbReference>
<dbReference type="PANTHER" id="PTHR10000:SF8">
    <property type="entry name" value="HAD SUPERFAMILY HYDROLASE-LIKE, TYPE 3"/>
    <property type="match status" value="1"/>
</dbReference>
<reference evidence="4" key="1">
    <citation type="submission" date="2020-10" db="EMBL/GenBank/DDBJ databases">
        <authorList>
            <person name="Szabo G."/>
        </authorList>
    </citation>
    <scope>NUCLEOTIDE SEQUENCE</scope>
    <source>
        <strain evidence="4">PROFFT</strain>
    </source>
</reference>
<evidence type="ECO:0000256" key="1">
    <source>
        <dbReference type="ARBA" id="ARBA00022723"/>
    </source>
</evidence>
<dbReference type="AlphaFoldDB" id="A0A8E4F196"/>
<dbReference type="PROSITE" id="PS01228">
    <property type="entry name" value="COF_1"/>
    <property type="match status" value="1"/>
</dbReference>
<dbReference type="EMBL" id="LR890047">
    <property type="protein sequence ID" value="CAD6509528.1"/>
    <property type="molecule type" value="Genomic_DNA"/>
</dbReference>
<evidence type="ECO:0000313" key="4">
    <source>
        <dbReference type="EMBL" id="CAD6509528.1"/>
    </source>
</evidence>
<dbReference type="SUPFAM" id="SSF56784">
    <property type="entry name" value="HAD-like"/>
    <property type="match status" value="1"/>
</dbReference>
<dbReference type="InterPro" id="IPR006379">
    <property type="entry name" value="HAD-SF_hydro_IIB"/>
</dbReference>
<evidence type="ECO:0000256" key="3">
    <source>
        <dbReference type="ARBA" id="ARBA00022842"/>
    </source>
</evidence>
<dbReference type="NCBIfam" id="TIGR00099">
    <property type="entry name" value="Cof-subfamily"/>
    <property type="match status" value="1"/>
</dbReference>
<dbReference type="InterPro" id="IPR036412">
    <property type="entry name" value="HAD-like_sf"/>
</dbReference>
<dbReference type="SFLD" id="SFLDS00003">
    <property type="entry name" value="Haloacid_Dehalogenase"/>
    <property type="match status" value="1"/>
</dbReference>
<gene>
    <name evidence="4" type="primary">yidA</name>
    <name evidence="4" type="ORF">PROFFT_A_02710</name>
</gene>
<keyword evidence="2 4" id="KW-0378">Hydrolase</keyword>
<dbReference type="InterPro" id="IPR000150">
    <property type="entry name" value="Cof"/>
</dbReference>
<dbReference type="Gene3D" id="3.30.1240.10">
    <property type="match status" value="1"/>
</dbReference>
<keyword evidence="3" id="KW-0460">Magnesium</keyword>
<dbReference type="InterPro" id="IPR023214">
    <property type="entry name" value="HAD_sf"/>
</dbReference>
<dbReference type="Proteomes" id="UP000683585">
    <property type="component" value="Chromosome"/>
</dbReference>
<dbReference type="Gene3D" id="3.40.50.1000">
    <property type="entry name" value="HAD superfamily/HAD-like"/>
    <property type="match status" value="1"/>
</dbReference>
<dbReference type="SFLD" id="SFLDG01144">
    <property type="entry name" value="C2.B.4:_PGP_Like"/>
    <property type="match status" value="1"/>
</dbReference>
<dbReference type="PANTHER" id="PTHR10000">
    <property type="entry name" value="PHOSPHOSERINE PHOSPHATASE"/>
    <property type="match status" value="1"/>
</dbReference>
<accession>A0A8E4F196</accession>
<name>A0A8E4F196_9ENTR</name>
<dbReference type="CDD" id="cd07516">
    <property type="entry name" value="HAD_Pase"/>
    <property type="match status" value="1"/>
</dbReference>
<dbReference type="NCBIfam" id="NF007806">
    <property type="entry name" value="PRK10513.1"/>
    <property type="match status" value="1"/>
</dbReference>
<dbReference type="GO" id="GO:0000287">
    <property type="term" value="F:magnesium ion binding"/>
    <property type="evidence" value="ECO:0007669"/>
    <property type="project" value="TreeGrafter"/>
</dbReference>